<keyword evidence="1" id="KW-0812">Transmembrane</keyword>
<dbReference type="AlphaFoldDB" id="A0A5N7ASX0"/>
<evidence type="ECO:0000313" key="2">
    <source>
        <dbReference type="EMBL" id="KAE8372954.1"/>
    </source>
</evidence>
<proteinExistence type="predicted"/>
<gene>
    <name evidence="2" type="ORF">BDV26DRAFT_273111</name>
</gene>
<evidence type="ECO:0000256" key="1">
    <source>
        <dbReference type="SAM" id="Phobius"/>
    </source>
</evidence>
<dbReference type="EMBL" id="ML736334">
    <property type="protein sequence ID" value="KAE8372954.1"/>
    <property type="molecule type" value="Genomic_DNA"/>
</dbReference>
<keyword evidence="1" id="KW-1133">Transmembrane helix</keyword>
<accession>A0A5N7ASX0</accession>
<keyword evidence="3" id="KW-1185">Reference proteome</keyword>
<evidence type="ECO:0008006" key="4">
    <source>
        <dbReference type="Google" id="ProtNLM"/>
    </source>
</evidence>
<sequence>MDLDLVWFHRMGGEKKEYMKNMKKECVRRMDGRERNHSDLFCMHWGFFLFIFIYFY</sequence>
<dbReference type="Proteomes" id="UP000326198">
    <property type="component" value="Unassembled WGS sequence"/>
</dbReference>
<organism evidence="2 3">
    <name type="scientific">Aspergillus bertholletiae</name>
    <dbReference type="NCBI Taxonomy" id="1226010"/>
    <lineage>
        <taxon>Eukaryota</taxon>
        <taxon>Fungi</taxon>
        <taxon>Dikarya</taxon>
        <taxon>Ascomycota</taxon>
        <taxon>Pezizomycotina</taxon>
        <taxon>Eurotiomycetes</taxon>
        <taxon>Eurotiomycetidae</taxon>
        <taxon>Eurotiales</taxon>
        <taxon>Aspergillaceae</taxon>
        <taxon>Aspergillus</taxon>
        <taxon>Aspergillus subgen. Circumdati</taxon>
    </lineage>
</organism>
<protein>
    <recommendedName>
        <fullName evidence="4">Transmembrane protein</fullName>
    </recommendedName>
</protein>
<name>A0A5N7ASX0_9EURO</name>
<reference evidence="2 3" key="1">
    <citation type="submission" date="2019-04" db="EMBL/GenBank/DDBJ databases">
        <title>Friends and foes A comparative genomics studyof 23 Aspergillus species from section Flavi.</title>
        <authorList>
            <consortium name="DOE Joint Genome Institute"/>
            <person name="Kjaerbolling I."/>
            <person name="Vesth T."/>
            <person name="Frisvad J.C."/>
            <person name="Nybo J.L."/>
            <person name="Theobald S."/>
            <person name="Kildgaard S."/>
            <person name="Isbrandt T."/>
            <person name="Kuo A."/>
            <person name="Sato A."/>
            <person name="Lyhne E.K."/>
            <person name="Kogle M.E."/>
            <person name="Wiebenga A."/>
            <person name="Kun R.S."/>
            <person name="Lubbers R.J."/>
            <person name="Makela M.R."/>
            <person name="Barry K."/>
            <person name="Chovatia M."/>
            <person name="Clum A."/>
            <person name="Daum C."/>
            <person name="Haridas S."/>
            <person name="He G."/>
            <person name="LaButti K."/>
            <person name="Lipzen A."/>
            <person name="Mondo S."/>
            <person name="Riley R."/>
            <person name="Salamov A."/>
            <person name="Simmons B.A."/>
            <person name="Magnuson J.K."/>
            <person name="Henrissat B."/>
            <person name="Mortensen U.H."/>
            <person name="Larsen T.O."/>
            <person name="Devries R.P."/>
            <person name="Grigoriev I.V."/>
            <person name="Machida M."/>
            <person name="Baker S.E."/>
            <person name="Andersen M.R."/>
        </authorList>
    </citation>
    <scope>NUCLEOTIDE SEQUENCE [LARGE SCALE GENOMIC DNA]</scope>
    <source>
        <strain evidence="2 3">IBT 29228</strain>
    </source>
</reference>
<evidence type="ECO:0000313" key="3">
    <source>
        <dbReference type="Proteomes" id="UP000326198"/>
    </source>
</evidence>
<feature type="transmembrane region" description="Helical" evidence="1">
    <location>
        <begin position="38"/>
        <end position="55"/>
    </location>
</feature>
<keyword evidence="1" id="KW-0472">Membrane</keyword>